<feature type="compositionally biased region" description="Basic and acidic residues" evidence="1">
    <location>
        <begin position="21"/>
        <end position="33"/>
    </location>
</feature>
<evidence type="ECO:0000313" key="2">
    <source>
        <dbReference type="EMBL" id="KAG5637896.1"/>
    </source>
</evidence>
<proteinExistence type="predicted"/>
<evidence type="ECO:0000256" key="1">
    <source>
        <dbReference type="SAM" id="MobiDB-lite"/>
    </source>
</evidence>
<organism evidence="2 3">
    <name type="scientific">Sphagnurus paluster</name>
    <dbReference type="NCBI Taxonomy" id="117069"/>
    <lineage>
        <taxon>Eukaryota</taxon>
        <taxon>Fungi</taxon>
        <taxon>Dikarya</taxon>
        <taxon>Basidiomycota</taxon>
        <taxon>Agaricomycotina</taxon>
        <taxon>Agaricomycetes</taxon>
        <taxon>Agaricomycetidae</taxon>
        <taxon>Agaricales</taxon>
        <taxon>Tricholomatineae</taxon>
        <taxon>Lyophyllaceae</taxon>
        <taxon>Sphagnurus</taxon>
    </lineage>
</organism>
<dbReference type="AlphaFoldDB" id="A0A9P7FVF7"/>
<dbReference type="OrthoDB" id="2507336at2759"/>
<feature type="compositionally biased region" description="Basic and acidic residues" evidence="1">
    <location>
        <begin position="1"/>
        <end position="11"/>
    </location>
</feature>
<reference evidence="2" key="1">
    <citation type="submission" date="2021-02" db="EMBL/GenBank/DDBJ databases">
        <authorList>
            <person name="Nieuwenhuis M."/>
            <person name="Van De Peppel L.J.J."/>
        </authorList>
    </citation>
    <scope>NUCLEOTIDE SEQUENCE</scope>
    <source>
        <strain evidence="2">D49</strain>
    </source>
</reference>
<dbReference type="EMBL" id="JABCKI010005796">
    <property type="protein sequence ID" value="KAG5637896.1"/>
    <property type="molecule type" value="Genomic_DNA"/>
</dbReference>
<accession>A0A9P7FVF7</accession>
<sequence>MTDNLEQRSSIDHGSNNLIGRSEDVGVEDPLRDEDARRNEALRVTLLQQMHDILSQHDSSVNPEPPRSLFAGSVADGLPRGWYPPVDDPLHSGYRTQSEIQPTVVQFPHEVLDPAVELVQDIRLGQRAVAEQQHEFTQSMQIINDQLERMVEQRNVRVNEMCAQLESLRTDIGRMYRGTHC</sequence>
<feature type="region of interest" description="Disordered" evidence="1">
    <location>
        <begin position="1"/>
        <end position="33"/>
    </location>
</feature>
<gene>
    <name evidence="2" type="ORF">H0H81_002781</name>
</gene>
<name>A0A9P7FVF7_9AGAR</name>
<protein>
    <submittedName>
        <fullName evidence="2">Uncharacterized protein</fullName>
    </submittedName>
</protein>
<reference evidence="2" key="2">
    <citation type="submission" date="2021-10" db="EMBL/GenBank/DDBJ databases">
        <title>Phylogenomics reveals ancestral predisposition of the termite-cultivated fungus Termitomyces towards a domesticated lifestyle.</title>
        <authorList>
            <person name="Auxier B."/>
            <person name="Grum-Grzhimaylo A."/>
            <person name="Cardenas M.E."/>
            <person name="Lodge J.D."/>
            <person name="Laessoe T."/>
            <person name="Pedersen O."/>
            <person name="Smith M.E."/>
            <person name="Kuyper T.W."/>
            <person name="Franco-Molano E.A."/>
            <person name="Baroni T.J."/>
            <person name="Aanen D.K."/>
        </authorList>
    </citation>
    <scope>NUCLEOTIDE SEQUENCE</scope>
    <source>
        <strain evidence="2">D49</strain>
    </source>
</reference>
<keyword evidence="3" id="KW-1185">Reference proteome</keyword>
<evidence type="ECO:0000313" key="3">
    <source>
        <dbReference type="Proteomes" id="UP000717328"/>
    </source>
</evidence>
<comment type="caution">
    <text evidence="2">The sequence shown here is derived from an EMBL/GenBank/DDBJ whole genome shotgun (WGS) entry which is preliminary data.</text>
</comment>
<dbReference type="Proteomes" id="UP000717328">
    <property type="component" value="Unassembled WGS sequence"/>
</dbReference>